<comment type="cofactor">
    <cofactor evidence="1">
        <name>Fe cation</name>
        <dbReference type="ChEBI" id="CHEBI:24875"/>
    </cofactor>
</comment>
<dbReference type="OrthoDB" id="445007at2759"/>
<dbReference type="SUPFAM" id="SSF51197">
    <property type="entry name" value="Clavaminate synthase-like"/>
    <property type="match status" value="1"/>
</dbReference>
<sequence length="221" mass="24967">MVPNFFKKEELEPVLKGIEGLVDILAEKLHQAGKIKDKYENAPVFKRLTLIDNEFSGAAVLLHKFAVMIKEIADLWTNERLLNVVEQFIGPEIAGHPVWNIRTKIPRNEQVTVPWHQDSAYLSPEACEVLQPTVWIPLLDANKENGCMEVARYGHKSGVLAKHTCCAGPTWYVDLDENEMQTTLGRESMFATLGVDMEKDIVLCEVPFGGVLFINNMIPHR</sequence>
<evidence type="ECO:0000313" key="3">
    <source>
        <dbReference type="Proteomes" id="UP001152795"/>
    </source>
</evidence>
<dbReference type="PANTHER" id="PTHR20883:SF14">
    <property type="entry name" value="PHYTANOYL-COA DIOXYGENASE"/>
    <property type="match status" value="1"/>
</dbReference>
<accession>A0A7D9IZJ4</accession>
<feature type="non-terminal residue" evidence="2">
    <location>
        <position position="1"/>
    </location>
</feature>
<protein>
    <submittedName>
        <fullName evidence="2">Uncharacterized protein</fullName>
    </submittedName>
</protein>
<dbReference type="Proteomes" id="UP001152795">
    <property type="component" value="Unassembled WGS sequence"/>
</dbReference>
<reference evidence="2" key="1">
    <citation type="submission" date="2020-04" db="EMBL/GenBank/DDBJ databases">
        <authorList>
            <person name="Alioto T."/>
            <person name="Alioto T."/>
            <person name="Gomez Garrido J."/>
        </authorList>
    </citation>
    <scope>NUCLEOTIDE SEQUENCE</scope>
    <source>
        <strain evidence="2">A484AB</strain>
    </source>
</reference>
<comment type="caution">
    <text evidence="2">The sequence shown here is derived from an EMBL/GenBank/DDBJ whole genome shotgun (WGS) entry which is preliminary data.</text>
</comment>
<evidence type="ECO:0000313" key="2">
    <source>
        <dbReference type="EMBL" id="CAB4020712.1"/>
    </source>
</evidence>
<name>A0A7D9IZJ4_PARCT</name>
<dbReference type="Gene3D" id="2.60.120.620">
    <property type="entry name" value="q2cbj1_9rhob like domain"/>
    <property type="match status" value="1"/>
</dbReference>
<gene>
    <name evidence="2" type="ORF">PACLA_8A000620</name>
</gene>
<evidence type="ECO:0000256" key="1">
    <source>
        <dbReference type="ARBA" id="ARBA00001962"/>
    </source>
</evidence>
<proteinExistence type="predicted"/>
<dbReference type="InterPro" id="IPR008775">
    <property type="entry name" value="Phytyl_CoA_dOase-like"/>
</dbReference>
<dbReference type="PANTHER" id="PTHR20883">
    <property type="entry name" value="PHYTANOYL-COA DIOXYGENASE DOMAIN CONTAINING 1"/>
    <property type="match status" value="1"/>
</dbReference>
<dbReference type="AlphaFoldDB" id="A0A7D9IZJ4"/>
<organism evidence="2 3">
    <name type="scientific">Paramuricea clavata</name>
    <name type="common">Red gorgonian</name>
    <name type="synonym">Violescent sea-whip</name>
    <dbReference type="NCBI Taxonomy" id="317549"/>
    <lineage>
        <taxon>Eukaryota</taxon>
        <taxon>Metazoa</taxon>
        <taxon>Cnidaria</taxon>
        <taxon>Anthozoa</taxon>
        <taxon>Octocorallia</taxon>
        <taxon>Malacalcyonacea</taxon>
        <taxon>Plexauridae</taxon>
        <taxon>Paramuricea</taxon>
    </lineage>
</organism>
<keyword evidence="3" id="KW-1185">Reference proteome</keyword>
<dbReference type="EMBL" id="CACRXK020011088">
    <property type="protein sequence ID" value="CAB4020712.1"/>
    <property type="molecule type" value="Genomic_DNA"/>
</dbReference>
<dbReference type="Pfam" id="PF05721">
    <property type="entry name" value="PhyH"/>
    <property type="match status" value="1"/>
</dbReference>